<evidence type="ECO:0000256" key="4">
    <source>
        <dbReference type="ARBA" id="ARBA00022679"/>
    </source>
</evidence>
<dbReference type="Gene3D" id="3.30.450.20">
    <property type="entry name" value="PAS domain"/>
    <property type="match status" value="2"/>
</dbReference>
<accession>A0A418PYC3</accession>
<keyword evidence="5" id="KW-0418">Kinase</keyword>
<evidence type="ECO:0000256" key="3">
    <source>
        <dbReference type="ARBA" id="ARBA00022553"/>
    </source>
</evidence>
<dbReference type="PRINTS" id="PR00344">
    <property type="entry name" value="BCTRLSENSOR"/>
</dbReference>
<organism evidence="9 10">
    <name type="scientific">Sphingomonas edaphi</name>
    <dbReference type="NCBI Taxonomy" id="2315689"/>
    <lineage>
        <taxon>Bacteria</taxon>
        <taxon>Pseudomonadati</taxon>
        <taxon>Pseudomonadota</taxon>
        <taxon>Alphaproteobacteria</taxon>
        <taxon>Sphingomonadales</taxon>
        <taxon>Sphingomonadaceae</taxon>
        <taxon>Sphingomonas</taxon>
    </lineage>
</organism>
<keyword evidence="6" id="KW-0472">Membrane</keyword>
<comment type="catalytic activity">
    <reaction evidence="1">
        <text>ATP + protein L-histidine = ADP + protein N-phospho-L-histidine.</text>
        <dbReference type="EC" id="2.7.13.3"/>
    </reaction>
</comment>
<dbReference type="CDD" id="cd12915">
    <property type="entry name" value="PDC2_DGC_like"/>
    <property type="match status" value="1"/>
</dbReference>
<proteinExistence type="predicted"/>
<dbReference type="Pfam" id="PF02518">
    <property type="entry name" value="HATPase_c"/>
    <property type="match status" value="1"/>
</dbReference>
<dbReference type="Pfam" id="PF08448">
    <property type="entry name" value="PAS_4"/>
    <property type="match status" value="1"/>
</dbReference>
<dbReference type="InterPro" id="IPR036097">
    <property type="entry name" value="HisK_dim/P_sf"/>
</dbReference>
<dbReference type="RefSeq" id="WP_119533698.1">
    <property type="nucleotide sequence ID" value="NZ_QXTF01000004.1"/>
</dbReference>
<evidence type="ECO:0000256" key="2">
    <source>
        <dbReference type="ARBA" id="ARBA00012438"/>
    </source>
</evidence>
<evidence type="ECO:0000256" key="5">
    <source>
        <dbReference type="ARBA" id="ARBA00022777"/>
    </source>
</evidence>
<dbReference type="EC" id="2.7.13.3" evidence="2"/>
<evidence type="ECO:0000256" key="6">
    <source>
        <dbReference type="SAM" id="Phobius"/>
    </source>
</evidence>
<evidence type="ECO:0000313" key="9">
    <source>
        <dbReference type="EMBL" id="RIX27043.1"/>
    </source>
</evidence>
<keyword evidence="3" id="KW-0597">Phosphoprotein</keyword>
<dbReference type="PANTHER" id="PTHR43304">
    <property type="entry name" value="PHYTOCHROME-LIKE PROTEIN CPH1"/>
    <property type="match status" value="1"/>
</dbReference>
<dbReference type="Gene3D" id="1.10.287.130">
    <property type="match status" value="1"/>
</dbReference>
<evidence type="ECO:0000259" key="7">
    <source>
        <dbReference type="PROSITE" id="PS50109"/>
    </source>
</evidence>
<dbReference type="InterPro" id="IPR005467">
    <property type="entry name" value="His_kinase_dom"/>
</dbReference>
<gene>
    <name evidence="9" type="ORF">D3M59_10835</name>
</gene>
<dbReference type="Proteomes" id="UP000285023">
    <property type="component" value="Unassembled WGS sequence"/>
</dbReference>
<feature type="transmembrane region" description="Helical" evidence="6">
    <location>
        <begin position="20"/>
        <end position="37"/>
    </location>
</feature>
<dbReference type="AlphaFoldDB" id="A0A418PYC3"/>
<feature type="domain" description="Histidine kinase" evidence="7">
    <location>
        <begin position="462"/>
        <end position="672"/>
    </location>
</feature>
<evidence type="ECO:0000256" key="1">
    <source>
        <dbReference type="ARBA" id="ARBA00000085"/>
    </source>
</evidence>
<dbReference type="OrthoDB" id="7320128at2"/>
<dbReference type="InterPro" id="IPR000700">
    <property type="entry name" value="PAS-assoc_C"/>
</dbReference>
<dbReference type="EMBL" id="QXTF01000004">
    <property type="protein sequence ID" value="RIX27043.1"/>
    <property type="molecule type" value="Genomic_DNA"/>
</dbReference>
<name>A0A418PYC3_9SPHN</name>
<dbReference type="InterPro" id="IPR036890">
    <property type="entry name" value="HATPase_C_sf"/>
</dbReference>
<keyword evidence="6" id="KW-1133">Transmembrane helix</keyword>
<dbReference type="InterPro" id="IPR003594">
    <property type="entry name" value="HATPase_dom"/>
</dbReference>
<reference evidence="9 10" key="1">
    <citation type="submission" date="2018-09" db="EMBL/GenBank/DDBJ databases">
        <title>Sphingomonas sp. DAC4.</title>
        <authorList>
            <person name="Seo T."/>
        </authorList>
    </citation>
    <scope>NUCLEOTIDE SEQUENCE [LARGE SCALE GENOMIC DNA]</scope>
    <source>
        <strain evidence="9 10">DAC4</strain>
    </source>
</reference>
<dbReference type="SUPFAM" id="SSF55785">
    <property type="entry name" value="PYP-like sensor domain (PAS domain)"/>
    <property type="match status" value="1"/>
</dbReference>
<dbReference type="SMART" id="SM00388">
    <property type="entry name" value="HisKA"/>
    <property type="match status" value="1"/>
</dbReference>
<dbReference type="InterPro" id="IPR003661">
    <property type="entry name" value="HisK_dim/P_dom"/>
</dbReference>
<feature type="domain" description="PAC" evidence="8">
    <location>
        <begin position="394"/>
        <end position="446"/>
    </location>
</feature>
<dbReference type="PANTHER" id="PTHR43304:SF1">
    <property type="entry name" value="PAC DOMAIN-CONTAINING PROTEIN"/>
    <property type="match status" value="1"/>
</dbReference>
<dbReference type="CDD" id="cd00130">
    <property type="entry name" value="PAS"/>
    <property type="match status" value="1"/>
</dbReference>
<dbReference type="SUPFAM" id="SSF47384">
    <property type="entry name" value="Homodimeric domain of signal transducing histidine kinase"/>
    <property type="match status" value="1"/>
</dbReference>
<keyword evidence="6" id="KW-0812">Transmembrane</keyword>
<keyword evidence="10" id="KW-1185">Reference proteome</keyword>
<evidence type="ECO:0000313" key="10">
    <source>
        <dbReference type="Proteomes" id="UP000285023"/>
    </source>
</evidence>
<dbReference type="Gene3D" id="3.30.565.10">
    <property type="entry name" value="Histidine kinase-like ATPase, C-terminal domain"/>
    <property type="match status" value="1"/>
</dbReference>
<dbReference type="PROSITE" id="PS50113">
    <property type="entry name" value="PAC"/>
    <property type="match status" value="1"/>
</dbReference>
<dbReference type="InterPro" id="IPR013656">
    <property type="entry name" value="PAS_4"/>
</dbReference>
<dbReference type="SMART" id="SM00387">
    <property type="entry name" value="HATPase_c"/>
    <property type="match status" value="1"/>
</dbReference>
<dbReference type="InterPro" id="IPR004358">
    <property type="entry name" value="Sig_transdc_His_kin-like_C"/>
</dbReference>
<sequence length="683" mass="74277">MDRESRLSTLLGTPERGRWFVLVLSGLAIVLACFLTAQQLAFERRQATEALVRDNQARAYSFEQYVLRTLEAADLATQQLERDIHRNGTGLGRADGSGTSLDRSPLFEGVIIHVPGQTLVSPAGLRLSDVDKEVLDGVRVTGDHSLSVTPPLTFSDGRNLIAVVRALDGDSRRKVAVLLDPKRFTDFATDVSFQDDDLISLIGLDGITRARRTGNMLSSGEDVRGTLVMKRQLANPNGTYLGPSVLDGVPRYFSHRRLARYSLFATSGMSTELVDKQLAPRRFVLLGILAAAICAIIATGAAVLVAAQRRRDRVSEVLAANIRLNEAQKIGSMGDWDYFPAEDRLKWSDNLRAMYGRRDDEEVSQLSDVSQYFSPGDADRIAAEIDAVLQGETRTYDIEVRMPDGRTSMRRIVAAPVRDASGQIIGAHGTDQDITKDAQLREAEARLQELARLESMNALTATLAHELNQPLAIASNYLSAAARHARQIEHPGKVTEMIAEGHKQILHLAQIISAARDLVAHSSSHLVEMPVKDIFDAVVPLLRSLWKGRRAQIDVTVAPGEELVFCNSAQIKQVLFNLGKNGLEALPEDEEPKLSFGVERGEAGGTRFSVTDNGPGISVGDPFAAMSSSKQGGLGLGLALARTIVEAHGGRIWIEKTGPEGTVVAFEIPPQTEEGLVPSQAVH</sequence>
<protein>
    <recommendedName>
        <fullName evidence="2">histidine kinase</fullName>
        <ecNumber evidence="2">2.7.13.3</ecNumber>
    </recommendedName>
</protein>
<evidence type="ECO:0000259" key="8">
    <source>
        <dbReference type="PROSITE" id="PS50113"/>
    </source>
</evidence>
<dbReference type="PROSITE" id="PS50109">
    <property type="entry name" value="HIS_KIN"/>
    <property type="match status" value="1"/>
</dbReference>
<dbReference type="InterPro" id="IPR035965">
    <property type="entry name" value="PAS-like_dom_sf"/>
</dbReference>
<dbReference type="PROSITE" id="PS51257">
    <property type="entry name" value="PROKAR_LIPOPROTEIN"/>
    <property type="match status" value="1"/>
</dbReference>
<dbReference type="SUPFAM" id="SSF55874">
    <property type="entry name" value="ATPase domain of HSP90 chaperone/DNA topoisomerase II/histidine kinase"/>
    <property type="match status" value="1"/>
</dbReference>
<comment type="caution">
    <text evidence="9">The sequence shown here is derived from an EMBL/GenBank/DDBJ whole genome shotgun (WGS) entry which is preliminary data.</text>
</comment>
<feature type="transmembrane region" description="Helical" evidence="6">
    <location>
        <begin position="283"/>
        <end position="307"/>
    </location>
</feature>
<dbReference type="InterPro" id="IPR052162">
    <property type="entry name" value="Sensor_kinase/Photoreceptor"/>
</dbReference>
<keyword evidence="4" id="KW-0808">Transferase</keyword>
<dbReference type="GO" id="GO:0000155">
    <property type="term" value="F:phosphorelay sensor kinase activity"/>
    <property type="evidence" value="ECO:0007669"/>
    <property type="project" value="InterPro"/>
</dbReference>
<dbReference type="InterPro" id="IPR000014">
    <property type="entry name" value="PAS"/>
</dbReference>
<dbReference type="CDD" id="cd00082">
    <property type="entry name" value="HisKA"/>
    <property type="match status" value="1"/>
</dbReference>